<keyword evidence="1 4" id="KW-0812">Transmembrane</keyword>
<keyword evidence="4" id="KW-0406">Ion transport</keyword>
<dbReference type="AlphaFoldDB" id="A0A8S1A2L6"/>
<name>A0A8S1A2L6_ARCPL</name>
<evidence type="ECO:0000313" key="5">
    <source>
        <dbReference type="EMBL" id="CAB3238623.1"/>
    </source>
</evidence>
<dbReference type="Proteomes" id="UP000494106">
    <property type="component" value="Unassembled WGS sequence"/>
</dbReference>
<dbReference type="InterPro" id="IPR007274">
    <property type="entry name" value="Cop_transporter"/>
</dbReference>
<protein>
    <recommendedName>
        <fullName evidence="4">Copper transport protein</fullName>
    </recommendedName>
</protein>
<reference evidence="5 6" key="1">
    <citation type="submission" date="2020-04" db="EMBL/GenBank/DDBJ databases">
        <authorList>
            <person name="Wallbank WR R."/>
            <person name="Pardo Diaz C."/>
            <person name="Kozak K."/>
            <person name="Martin S."/>
            <person name="Jiggins C."/>
            <person name="Moest M."/>
            <person name="Warren A I."/>
            <person name="Byers J.R.P. K."/>
            <person name="Montejo-Kovacevich G."/>
            <person name="Yen C E."/>
        </authorList>
    </citation>
    <scope>NUCLEOTIDE SEQUENCE [LARGE SCALE GENOMIC DNA]</scope>
</reference>
<comment type="caution">
    <text evidence="5">The sequence shown here is derived from an EMBL/GenBank/DDBJ whole genome shotgun (WGS) entry which is preliminary data.</text>
</comment>
<comment type="similarity">
    <text evidence="4">Belongs to the copper transporter (Ctr) (TC 1.A.56) family. SLC31A subfamily.</text>
</comment>
<dbReference type="Pfam" id="PF04145">
    <property type="entry name" value="Ctr"/>
    <property type="match status" value="1"/>
</dbReference>
<organism evidence="5 6">
    <name type="scientific">Arctia plantaginis</name>
    <name type="common">Wood tiger moth</name>
    <name type="synonym">Phalaena plantaginis</name>
    <dbReference type="NCBI Taxonomy" id="874455"/>
    <lineage>
        <taxon>Eukaryota</taxon>
        <taxon>Metazoa</taxon>
        <taxon>Ecdysozoa</taxon>
        <taxon>Arthropoda</taxon>
        <taxon>Hexapoda</taxon>
        <taxon>Insecta</taxon>
        <taxon>Pterygota</taxon>
        <taxon>Neoptera</taxon>
        <taxon>Endopterygota</taxon>
        <taxon>Lepidoptera</taxon>
        <taxon>Glossata</taxon>
        <taxon>Ditrysia</taxon>
        <taxon>Noctuoidea</taxon>
        <taxon>Erebidae</taxon>
        <taxon>Arctiinae</taxon>
        <taxon>Arctia</taxon>
    </lineage>
</organism>
<accession>A0A8S1A2L6</accession>
<feature type="transmembrane region" description="Helical" evidence="4">
    <location>
        <begin position="229"/>
        <end position="248"/>
    </location>
</feature>
<comment type="subcellular location">
    <subcellularLocation>
        <location evidence="4">Membrane</location>
        <topology evidence="4">Multi-pass membrane protein</topology>
    </subcellularLocation>
</comment>
<proteinExistence type="inferred from homology"/>
<dbReference type="GO" id="GO:0005375">
    <property type="term" value="F:copper ion transmembrane transporter activity"/>
    <property type="evidence" value="ECO:0007669"/>
    <property type="project" value="UniProtKB-UniRule"/>
</dbReference>
<dbReference type="OrthoDB" id="161814at2759"/>
<evidence type="ECO:0000256" key="1">
    <source>
        <dbReference type="ARBA" id="ARBA00022692"/>
    </source>
</evidence>
<gene>
    <name evidence="5" type="ORF">APLA_LOCUS7464</name>
</gene>
<keyword evidence="4" id="KW-0186">Copper</keyword>
<dbReference type="PANTHER" id="PTHR12483">
    <property type="entry name" value="SOLUTE CARRIER FAMILY 31 COPPER TRANSPORTERS"/>
    <property type="match status" value="1"/>
</dbReference>
<keyword evidence="4" id="KW-0187">Copper transport</keyword>
<evidence type="ECO:0000256" key="2">
    <source>
        <dbReference type="ARBA" id="ARBA00022989"/>
    </source>
</evidence>
<keyword evidence="6" id="KW-1185">Reference proteome</keyword>
<evidence type="ECO:0000313" key="6">
    <source>
        <dbReference type="Proteomes" id="UP000494106"/>
    </source>
</evidence>
<sequence>MRKKKRSELGIVNTGILEIKLNSLFFENVVISLPRFNNILKAMEGPNHMSMEHQGNEHINHMNHMKLASQQPHHGLHNMFQNDTYDNNMTHNIVELANSFQKQDVHQHHSDMHAGSVHSLHGGAGEGHNMSMTFHGGYMEYILFSWWKVTDVGEFVGSFFAIFIMALLYEGLKYYRKHLLWKTYTGLQYCAVAPPDKGVANLCAPDEPQCIQPVPHALERNIPTMMSAAHAWQTVLHGVQVLVSYMLMLVFMTYNVWLCTAVVLGSATGYFLFGWRESVVVDFTEHCH</sequence>
<evidence type="ECO:0000256" key="3">
    <source>
        <dbReference type="ARBA" id="ARBA00023136"/>
    </source>
</evidence>
<feature type="transmembrane region" description="Helical" evidence="4">
    <location>
        <begin position="254"/>
        <end position="273"/>
    </location>
</feature>
<evidence type="ECO:0000256" key="4">
    <source>
        <dbReference type="RuleBase" id="RU367022"/>
    </source>
</evidence>
<keyword evidence="2 4" id="KW-1133">Transmembrane helix</keyword>
<dbReference type="PANTHER" id="PTHR12483:SF115">
    <property type="entry name" value="COPPER TRANSPORT PROTEIN"/>
    <property type="match status" value="1"/>
</dbReference>
<keyword evidence="3 4" id="KW-0472">Membrane</keyword>
<keyword evidence="4" id="KW-0813">Transport</keyword>
<dbReference type="GO" id="GO:0016020">
    <property type="term" value="C:membrane"/>
    <property type="evidence" value="ECO:0007669"/>
    <property type="project" value="UniProtKB-SubCell"/>
</dbReference>
<feature type="transmembrane region" description="Helical" evidence="4">
    <location>
        <begin position="155"/>
        <end position="172"/>
    </location>
</feature>
<dbReference type="EMBL" id="CADEBC010000498">
    <property type="protein sequence ID" value="CAB3238623.1"/>
    <property type="molecule type" value="Genomic_DNA"/>
</dbReference>